<evidence type="ECO:0000313" key="2">
    <source>
        <dbReference type="Proteomes" id="UP001501563"/>
    </source>
</evidence>
<dbReference type="Proteomes" id="UP001501563">
    <property type="component" value="Unassembled WGS sequence"/>
</dbReference>
<evidence type="ECO:0000313" key="1">
    <source>
        <dbReference type="EMBL" id="GAA3874817.1"/>
    </source>
</evidence>
<gene>
    <name evidence="1" type="ORF">GCM10022207_45740</name>
</gene>
<protein>
    <submittedName>
        <fullName evidence="1">Uncharacterized protein</fullName>
    </submittedName>
</protein>
<sequence length="75" mass="8601">MPTAAARAVAELYERSAEFVRARERHEVAEHFEDRKNLVTRLDVEILLVTTTRTIEEGRGKRQLPSDLGNQQPAR</sequence>
<accession>A0ABP7KEJ6</accession>
<reference evidence="2" key="1">
    <citation type="journal article" date="2019" name="Int. J. Syst. Evol. Microbiol.">
        <title>The Global Catalogue of Microorganisms (GCM) 10K type strain sequencing project: providing services to taxonomists for standard genome sequencing and annotation.</title>
        <authorList>
            <consortium name="The Broad Institute Genomics Platform"/>
            <consortium name="The Broad Institute Genome Sequencing Center for Infectious Disease"/>
            <person name="Wu L."/>
            <person name="Ma J."/>
        </authorList>
    </citation>
    <scope>NUCLEOTIDE SEQUENCE [LARGE SCALE GENOMIC DNA]</scope>
    <source>
        <strain evidence="2">JCM 16578</strain>
    </source>
</reference>
<keyword evidence="2" id="KW-1185">Reference proteome</keyword>
<dbReference type="RefSeq" id="WP_345550540.1">
    <property type="nucleotide sequence ID" value="NZ_BAAAZA010000012.1"/>
</dbReference>
<organism evidence="1 2">
    <name type="scientific">Streptomyces lannensis</name>
    <dbReference type="NCBI Taxonomy" id="766498"/>
    <lineage>
        <taxon>Bacteria</taxon>
        <taxon>Bacillati</taxon>
        <taxon>Actinomycetota</taxon>
        <taxon>Actinomycetes</taxon>
        <taxon>Kitasatosporales</taxon>
        <taxon>Streptomycetaceae</taxon>
        <taxon>Streptomyces</taxon>
    </lineage>
</organism>
<name>A0ABP7KEJ6_9ACTN</name>
<proteinExistence type="predicted"/>
<comment type="caution">
    <text evidence="1">The sequence shown here is derived from an EMBL/GenBank/DDBJ whole genome shotgun (WGS) entry which is preliminary data.</text>
</comment>
<dbReference type="EMBL" id="BAAAZA010000012">
    <property type="protein sequence ID" value="GAA3874817.1"/>
    <property type="molecule type" value="Genomic_DNA"/>
</dbReference>